<dbReference type="SUPFAM" id="SSF49785">
    <property type="entry name" value="Galactose-binding domain-like"/>
    <property type="match status" value="2"/>
</dbReference>
<accession>A0A949NA23</accession>
<dbReference type="InterPro" id="IPR008979">
    <property type="entry name" value="Galactose-bd-like_sf"/>
</dbReference>
<evidence type="ECO:0000313" key="4">
    <source>
        <dbReference type="EMBL" id="MBU9736007.1"/>
    </source>
</evidence>
<dbReference type="InterPro" id="IPR011050">
    <property type="entry name" value="Pectin_lyase_fold/virulence"/>
</dbReference>
<keyword evidence="1" id="KW-0378">Hydrolase</keyword>
<evidence type="ECO:0000313" key="5">
    <source>
        <dbReference type="Proteomes" id="UP000712157"/>
    </source>
</evidence>
<evidence type="ECO:0000256" key="2">
    <source>
        <dbReference type="ARBA" id="ARBA00023295"/>
    </source>
</evidence>
<keyword evidence="2" id="KW-0326">Glycosidase</keyword>
<organism evidence="4 5">
    <name type="scientific">Diplocloster agilis</name>
    <dbReference type="NCBI Taxonomy" id="2850323"/>
    <lineage>
        <taxon>Bacteria</taxon>
        <taxon>Bacillati</taxon>
        <taxon>Bacillota</taxon>
        <taxon>Clostridia</taxon>
        <taxon>Lachnospirales</taxon>
        <taxon>Lachnospiraceae</taxon>
        <taxon>Diplocloster</taxon>
    </lineage>
</organism>
<dbReference type="PANTHER" id="PTHR36453">
    <property type="entry name" value="SECRETED PROTEIN-RELATED"/>
    <property type="match status" value="1"/>
</dbReference>
<reference evidence="4" key="1">
    <citation type="submission" date="2021-06" db="EMBL/GenBank/DDBJ databases">
        <title>Description of novel taxa of the family Lachnospiraceae.</title>
        <authorList>
            <person name="Chaplin A.V."/>
            <person name="Sokolova S.R."/>
            <person name="Pikina A.P."/>
            <person name="Korzhanova M."/>
            <person name="Belova V."/>
            <person name="Korostin D."/>
            <person name="Efimov B.A."/>
        </authorList>
    </citation>
    <scope>NUCLEOTIDE SEQUENCE</scope>
    <source>
        <strain evidence="4">ASD5720</strain>
    </source>
</reference>
<dbReference type="PANTHER" id="PTHR36453:SF1">
    <property type="entry name" value="RIGHT HANDED BETA HELIX DOMAIN-CONTAINING PROTEIN"/>
    <property type="match status" value="1"/>
</dbReference>
<dbReference type="PROSITE" id="PS50022">
    <property type="entry name" value="FA58C_3"/>
    <property type="match status" value="1"/>
</dbReference>
<dbReference type="Gene3D" id="2.160.20.10">
    <property type="entry name" value="Single-stranded right-handed beta-helix, Pectin lyase-like"/>
    <property type="match status" value="2"/>
</dbReference>
<protein>
    <submittedName>
        <fullName evidence="4">Discoidin domain-containing protein</fullName>
    </submittedName>
</protein>
<name>A0A949NA23_9FIRM</name>
<evidence type="ECO:0000256" key="1">
    <source>
        <dbReference type="ARBA" id="ARBA00022801"/>
    </source>
</evidence>
<dbReference type="SUPFAM" id="SSF51126">
    <property type="entry name" value="Pectin lyase-like"/>
    <property type="match status" value="1"/>
</dbReference>
<dbReference type="Pfam" id="PF00754">
    <property type="entry name" value="F5_F8_type_C"/>
    <property type="match status" value="1"/>
</dbReference>
<evidence type="ECO:0000259" key="3">
    <source>
        <dbReference type="PROSITE" id="PS50022"/>
    </source>
</evidence>
<dbReference type="SMART" id="SM00710">
    <property type="entry name" value="PbH1"/>
    <property type="match status" value="6"/>
</dbReference>
<dbReference type="Pfam" id="PF02018">
    <property type="entry name" value="CBM_4_9"/>
    <property type="match status" value="1"/>
</dbReference>
<sequence>MGVGKVLAGVICLVGFMGFSGGVCLAAETDASGCTLYVDQLNGSDENNGESLEQAFQTLEKARDTVRGMEQTADITVCVHGTYRLAVPFTLTQDDSGKNGHRITYKGLEGDKPAVLTGAVPIEGWELYDEAGGIYRAQTGTDHYTRDLFVNGQKAVRAREVNPDGFQMDASCGFICPESGRFSEMGAWGNIPDIEISQLVKWTNQKGTVAQIRDGKIYMKQPFWDSTRRLAQWGIGMTEPAVIENAYELLDEPGEWYLQRDTGYLYYIPKDGEDMESLCVEMPILEHLIEARGDIEQPVQNLVFEGITFTGTTNLAPLRAEGWPDHQAGVCEHLGSNAESYDEKGTAALEFDWAHGVTVRACTFTNLGNGGIAFDLGSRENLITQNTLTGIGGNGIMIGDINWGGSGLNEIGQSDHHPEDERCVVRDNTVSYNHITRIGEDLTSAVGIMVGYTYGTVIDHNTLEDLPYTAISLGWGWGSSEEGNVRTDLTGYNQVTYNRIANYMKTNLDGGGIYTLGQQEGSVIRYNYLSGQDNEYAYIYLDNGTEDYLVEYNVISSEEGGRGTHWYMSNNMGGASEIQTFRNMCRFNYYSSGLSVFNNSPYCTVGGNKELIPGQWPEYALEIASNAGIEGLTNSEPPDFTDNFALCQTAFSSNCYQNNQLYAAERAVDGDENTRWASDEGQEYWWLQVDFTKERTFNRVVIDEGSYKGRIRDYTIQYWDGNGWISLYREQTQNASKTIAVETVSASKIRLWIDEAAVGPTISEFAVYYQEPEELLSENDFEDNIGSWMKLGSVKLNTDRLNPFAGERCLIISERTAEWHGTQQKIKDQLEQKGKGTYHLKAYVKLSEGSGHAKVQLNLIDQDGAHYPTVTGEVSSQGWTLIEGDVEADWTGRLQDGYFAVNTVDVIDADLYLDQCSVQWVP</sequence>
<dbReference type="Gene3D" id="2.60.120.260">
    <property type="entry name" value="Galactose-binding domain-like"/>
    <property type="match status" value="2"/>
</dbReference>
<gene>
    <name evidence="4" type="ORF">KTH89_05615</name>
</gene>
<keyword evidence="5" id="KW-1185">Reference proteome</keyword>
<dbReference type="InterPro" id="IPR006626">
    <property type="entry name" value="PbH1"/>
</dbReference>
<dbReference type="AlphaFoldDB" id="A0A949NA23"/>
<dbReference type="Proteomes" id="UP000712157">
    <property type="component" value="Unassembled WGS sequence"/>
</dbReference>
<proteinExistence type="predicted"/>
<feature type="domain" description="F5/8 type C" evidence="3">
    <location>
        <begin position="633"/>
        <end position="727"/>
    </location>
</feature>
<dbReference type="InterPro" id="IPR003305">
    <property type="entry name" value="CenC_carb-bd"/>
</dbReference>
<dbReference type="RefSeq" id="WP_238720981.1">
    <property type="nucleotide sequence ID" value="NZ_JAHQCW010000006.1"/>
</dbReference>
<comment type="caution">
    <text evidence="4">The sequence shown here is derived from an EMBL/GenBank/DDBJ whole genome shotgun (WGS) entry which is preliminary data.</text>
</comment>
<dbReference type="InterPro" id="IPR000421">
    <property type="entry name" value="FA58C"/>
</dbReference>
<dbReference type="EMBL" id="JAHQCW010000006">
    <property type="protein sequence ID" value="MBU9736007.1"/>
    <property type="molecule type" value="Genomic_DNA"/>
</dbReference>
<dbReference type="GO" id="GO:0016798">
    <property type="term" value="F:hydrolase activity, acting on glycosyl bonds"/>
    <property type="evidence" value="ECO:0007669"/>
    <property type="project" value="UniProtKB-KW"/>
</dbReference>
<dbReference type="InterPro" id="IPR012334">
    <property type="entry name" value="Pectin_lyas_fold"/>
</dbReference>